<accession>A0A1E4T0T8</accession>
<name>A0A1E4T0T8_9ASCO</name>
<evidence type="ECO:0000313" key="2">
    <source>
        <dbReference type="EMBL" id="ODV85375.1"/>
    </source>
</evidence>
<sequence length="62" mass="7840">MMSLMRCLIITPIYKKTVAFVLFAYNLIETFFFKSMMFFFFFFLALRFLLLFYRYFIYYNEL</sequence>
<evidence type="ECO:0000256" key="1">
    <source>
        <dbReference type="SAM" id="Phobius"/>
    </source>
</evidence>
<feature type="transmembrane region" description="Helical" evidence="1">
    <location>
        <begin position="31"/>
        <end position="53"/>
    </location>
</feature>
<dbReference type="EMBL" id="KV453852">
    <property type="protein sequence ID" value="ODV85375.1"/>
    <property type="molecule type" value="Genomic_DNA"/>
</dbReference>
<evidence type="ECO:0000313" key="3">
    <source>
        <dbReference type="Proteomes" id="UP000094801"/>
    </source>
</evidence>
<dbReference type="Proteomes" id="UP000094801">
    <property type="component" value="Unassembled WGS sequence"/>
</dbReference>
<organism evidence="2 3">
    <name type="scientific">[Candida] arabinofermentans NRRL YB-2248</name>
    <dbReference type="NCBI Taxonomy" id="983967"/>
    <lineage>
        <taxon>Eukaryota</taxon>
        <taxon>Fungi</taxon>
        <taxon>Dikarya</taxon>
        <taxon>Ascomycota</taxon>
        <taxon>Saccharomycotina</taxon>
        <taxon>Pichiomycetes</taxon>
        <taxon>Pichiales</taxon>
        <taxon>Pichiaceae</taxon>
        <taxon>Ogataea</taxon>
        <taxon>Ogataea/Candida clade</taxon>
    </lineage>
</organism>
<keyword evidence="1" id="KW-0472">Membrane</keyword>
<dbReference type="AlphaFoldDB" id="A0A1E4T0T8"/>
<proteinExistence type="predicted"/>
<reference evidence="3" key="1">
    <citation type="submission" date="2016-04" db="EMBL/GenBank/DDBJ databases">
        <title>Comparative genomics of biotechnologically important yeasts.</title>
        <authorList>
            <consortium name="DOE Joint Genome Institute"/>
            <person name="Riley R."/>
            <person name="Haridas S."/>
            <person name="Wolfe K.H."/>
            <person name="Lopes M.R."/>
            <person name="Hittinger C.T."/>
            <person name="Goker M."/>
            <person name="Salamov A."/>
            <person name="Wisecaver J."/>
            <person name="Long T.M."/>
            <person name="Aerts A.L."/>
            <person name="Barry K."/>
            <person name="Choi C."/>
            <person name="Clum A."/>
            <person name="Coughlan A.Y."/>
            <person name="Deshpande S."/>
            <person name="Douglass A.P."/>
            <person name="Hanson S.J."/>
            <person name="Klenk H.-P."/>
            <person name="Labutti K."/>
            <person name="Lapidus A."/>
            <person name="Lindquist E."/>
            <person name="Lipzen A."/>
            <person name="Meier-Kolthoff J.P."/>
            <person name="Ohm R.A."/>
            <person name="Otillar R.P."/>
            <person name="Pangilinan J."/>
            <person name="Peng Y."/>
            <person name="Rokas A."/>
            <person name="Rosa C.A."/>
            <person name="Scheuner C."/>
            <person name="Sibirny A.A."/>
            <person name="Slot J.C."/>
            <person name="Stielow J.B."/>
            <person name="Sun H."/>
            <person name="Kurtzman C.P."/>
            <person name="Blackwell M."/>
            <person name="Grigoriev I.V."/>
            <person name="Jeffries T.W."/>
        </authorList>
    </citation>
    <scope>NUCLEOTIDE SEQUENCE [LARGE SCALE GENOMIC DNA]</scope>
    <source>
        <strain evidence="3">NRRL YB-2248</strain>
    </source>
</reference>
<feature type="transmembrane region" description="Helical" evidence="1">
    <location>
        <begin position="7"/>
        <end position="25"/>
    </location>
</feature>
<gene>
    <name evidence="2" type="ORF">CANARDRAFT_150952</name>
</gene>
<keyword evidence="1" id="KW-0812">Transmembrane</keyword>
<keyword evidence="1" id="KW-1133">Transmembrane helix</keyword>
<protein>
    <submittedName>
        <fullName evidence="2">Uncharacterized protein</fullName>
    </submittedName>
</protein>
<keyword evidence="3" id="KW-1185">Reference proteome</keyword>